<evidence type="ECO:0000256" key="7">
    <source>
        <dbReference type="ARBA" id="ARBA00023004"/>
    </source>
</evidence>
<evidence type="ECO:0000256" key="5">
    <source>
        <dbReference type="ARBA" id="ARBA00022692"/>
    </source>
</evidence>
<dbReference type="InterPro" id="IPR000531">
    <property type="entry name" value="Beta-barrel_TonB"/>
</dbReference>
<feature type="domain" description="TonB-dependent receptor-like beta-barrel" evidence="15">
    <location>
        <begin position="330"/>
        <end position="774"/>
    </location>
</feature>
<dbReference type="Gene3D" id="2.40.170.20">
    <property type="entry name" value="TonB-dependent receptor, beta-barrel domain"/>
    <property type="match status" value="1"/>
</dbReference>
<evidence type="ECO:0000256" key="1">
    <source>
        <dbReference type="ARBA" id="ARBA00004571"/>
    </source>
</evidence>
<keyword evidence="18" id="KW-1185">Reference proteome</keyword>
<evidence type="ECO:0000256" key="2">
    <source>
        <dbReference type="ARBA" id="ARBA00022448"/>
    </source>
</evidence>
<keyword evidence="11 12" id="KW-0998">Cell outer membrane</keyword>
<dbReference type="EMBL" id="QREG01000003">
    <property type="protein sequence ID" value="REE01612.1"/>
    <property type="molecule type" value="Genomic_DNA"/>
</dbReference>
<feature type="signal peptide" evidence="14">
    <location>
        <begin position="1"/>
        <end position="18"/>
    </location>
</feature>
<feature type="domain" description="TonB-dependent receptor plug" evidence="16">
    <location>
        <begin position="114"/>
        <end position="221"/>
    </location>
</feature>
<keyword evidence="7" id="KW-0408">Iron</keyword>
<proteinExistence type="inferred from homology"/>
<feature type="chain" id="PRO_5017625302" evidence="14">
    <location>
        <begin position="19"/>
        <end position="816"/>
    </location>
</feature>
<accession>A0A3D9L976</accession>
<evidence type="ECO:0000313" key="17">
    <source>
        <dbReference type="EMBL" id="REE01612.1"/>
    </source>
</evidence>
<dbReference type="InterPro" id="IPR037066">
    <property type="entry name" value="Plug_dom_sf"/>
</dbReference>
<evidence type="ECO:0000256" key="6">
    <source>
        <dbReference type="ARBA" id="ARBA00022729"/>
    </source>
</evidence>
<dbReference type="Pfam" id="PF07715">
    <property type="entry name" value="Plug"/>
    <property type="match status" value="1"/>
</dbReference>
<keyword evidence="5 12" id="KW-0812">Transmembrane</keyword>
<organism evidence="17 18">
    <name type="scientific">Marinoscillum furvescens DSM 4134</name>
    <dbReference type="NCBI Taxonomy" id="1122208"/>
    <lineage>
        <taxon>Bacteria</taxon>
        <taxon>Pseudomonadati</taxon>
        <taxon>Bacteroidota</taxon>
        <taxon>Cytophagia</taxon>
        <taxon>Cytophagales</taxon>
        <taxon>Reichenbachiellaceae</taxon>
        <taxon>Marinoscillum</taxon>
    </lineage>
</organism>
<evidence type="ECO:0000256" key="4">
    <source>
        <dbReference type="ARBA" id="ARBA00022496"/>
    </source>
</evidence>
<dbReference type="Gene3D" id="2.170.130.10">
    <property type="entry name" value="TonB-dependent receptor, plug domain"/>
    <property type="match status" value="1"/>
</dbReference>
<dbReference type="PROSITE" id="PS52016">
    <property type="entry name" value="TONB_DEPENDENT_REC_3"/>
    <property type="match status" value="1"/>
</dbReference>
<dbReference type="SUPFAM" id="SSF56935">
    <property type="entry name" value="Porins"/>
    <property type="match status" value="1"/>
</dbReference>
<gene>
    <name evidence="17" type="ORF">C7460_103128</name>
</gene>
<dbReference type="Proteomes" id="UP000256779">
    <property type="component" value="Unassembled WGS sequence"/>
</dbReference>
<keyword evidence="4" id="KW-0410">Iron transport</keyword>
<dbReference type="AlphaFoldDB" id="A0A3D9L976"/>
<evidence type="ECO:0000256" key="10">
    <source>
        <dbReference type="ARBA" id="ARBA00023136"/>
    </source>
</evidence>
<evidence type="ECO:0000256" key="12">
    <source>
        <dbReference type="PROSITE-ProRule" id="PRU01360"/>
    </source>
</evidence>
<comment type="caution">
    <text evidence="17">The sequence shown here is derived from an EMBL/GenBank/DDBJ whole genome shotgun (WGS) entry which is preliminary data.</text>
</comment>
<evidence type="ECO:0000256" key="14">
    <source>
        <dbReference type="SAM" id="SignalP"/>
    </source>
</evidence>
<reference evidence="17 18" key="1">
    <citation type="submission" date="2018-07" db="EMBL/GenBank/DDBJ databases">
        <title>Genomic Encyclopedia of Type Strains, Phase IV (KMG-IV): sequencing the most valuable type-strain genomes for metagenomic binning, comparative biology and taxonomic classification.</title>
        <authorList>
            <person name="Goeker M."/>
        </authorList>
    </citation>
    <scope>NUCLEOTIDE SEQUENCE [LARGE SCALE GENOMIC DNA]</scope>
    <source>
        <strain evidence="17 18">DSM 4134</strain>
    </source>
</reference>
<keyword evidence="3 12" id="KW-1134">Transmembrane beta strand</keyword>
<keyword evidence="9 13" id="KW-0798">TonB box</keyword>
<evidence type="ECO:0000259" key="15">
    <source>
        <dbReference type="Pfam" id="PF00593"/>
    </source>
</evidence>
<dbReference type="PANTHER" id="PTHR32552">
    <property type="entry name" value="FERRICHROME IRON RECEPTOR-RELATED"/>
    <property type="match status" value="1"/>
</dbReference>
<keyword evidence="8" id="KW-0406">Ion transport</keyword>
<name>A0A3D9L976_MARFU</name>
<comment type="subcellular location">
    <subcellularLocation>
        <location evidence="1 12">Cell outer membrane</location>
        <topology evidence="1 12">Multi-pass membrane protein</topology>
    </subcellularLocation>
</comment>
<dbReference type="GO" id="GO:0015344">
    <property type="term" value="F:siderophore uptake transmembrane transporter activity"/>
    <property type="evidence" value="ECO:0007669"/>
    <property type="project" value="TreeGrafter"/>
</dbReference>
<dbReference type="Pfam" id="PF00593">
    <property type="entry name" value="TonB_dep_Rec_b-barrel"/>
    <property type="match status" value="1"/>
</dbReference>
<evidence type="ECO:0000259" key="16">
    <source>
        <dbReference type="Pfam" id="PF07715"/>
    </source>
</evidence>
<keyword evidence="10 12" id="KW-0472">Membrane</keyword>
<protein>
    <submittedName>
        <fullName evidence="17">Iron complex outermembrane receptor protein</fullName>
    </submittedName>
</protein>
<keyword evidence="6 14" id="KW-0732">Signal</keyword>
<keyword evidence="17" id="KW-0675">Receptor</keyword>
<dbReference type="InterPro" id="IPR036942">
    <property type="entry name" value="Beta-barrel_TonB_sf"/>
</dbReference>
<dbReference type="GO" id="GO:0009279">
    <property type="term" value="C:cell outer membrane"/>
    <property type="evidence" value="ECO:0007669"/>
    <property type="project" value="UniProtKB-SubCell"/>
</dbReference>
<evidence type="ECO:0000256" key="13">
    <source>
        <dbReference type="RuleBase" id="RU003357"/>
    </source>
</evidence>
<dbReference type="RefSeq" id="WP_115866896.1">
    <property type="nucleotide sequence ID" value="NZ_QREG01000003.1"/>
</dbReference>
<dbReference type="InterPro" id="IPR008969">
    <property type="entry name" value="CarboxyPept-like_regulatory"/>
</dbReference>
<evidence type="ECO:0000313" key="18">
    <source>
        <dbReference type="Proteomes" id="UP000256779"/>
    </source>
</evidence>
<comment type="similarity">
    <text evidence="12 13">Belongs to the TonB-dependent receptor family.</text>
</comment>
<dbReference type="InterPro" id="IPR012910">
    <property type="entry name" value="Plug_dom"/>
</dbReference>
<dbReference type="PANTHER" id="PTHR32552:SF68">
    <property type="entry name" value="FERRICHROME OUTER MEMBRANE TRANSPORTER_PHAGE RECEPTOR"/>
    <property type="match status" value="1"/>
</dbReference>
<dbReference type="Pfam" id="PF13715">
    <property type="entry name" value="CarbopepD_reg_2"/>
    <property type="match status" value="1"/>
</dbReference>
<keyword evidence="2 12" id="KW-0813">Transport</keyword>
<dbReference type="OrthoDB" id="9761152at2"/>
<dbReference type="Gene3D" id="2.60.40.1120">
    <property type="entry name" value="Carboxypeptidase-like, regulatory domain"/>
    <property type="match status" value="1"/>
</dbReference>
<sequence length="816" mass="91523">MKFWVTALIVMMSMHVYAQHVVSGNVTDQRGNTLVGANVYLQNTGIADAADIDGNFTLQKVPADQYTLVVSFVGYSTYREQIEVDGDLDLDIALQENVIKGEEVMVYATRAGDKTPTTYTNMSSEEIEDRNLGQDLPFILKYTPSMVVNSDAGNGVGYTGIRIRGSDATRINVTVNGIPINDSESHGVFWVNMPDFSSSVNNVQVQRGVGTSTNGAAAFGATINLQTDMPAQEAFAQVDNSIGSYNTRKHTVEVNTGLINNRWAFQGRLSQIASDGYIDRAESDLKSYYLSGGYYGDKTTVKAVTFAGHEVTYQSWYGTPGAKLFGDEEDLDEVIAMGGEYSTQEQIDNLKNADRRFNYYLYDREVDDYQQSHYQLHLSHTFSQTFNVSGALHYTRGLGYFEQYKYDEDYADYGLENVTIGDSTLESSDMILRRWLDNHFYGATFSANYQSGPLALTIGGGYNYYDGDHFGEIIWSQYARDTDIRERYYDNYGRKSDFNLFAKATYDLTDRLSVFGDLQVRTIDYTTKGVDNDQRPIDTGGDFVFFNPKFGGTFELNERSELYASYAVGNREPVRNDFVDASNGQTPTHETLHNLEAGYRMQTATSSLSANIYWMDYENQLVLTGALNDVGSGIRANVPNSYRLGVELAGGVQVLEKLEVGGNLTLSRNKIDEFTEVVYDYAYEDDRYVVENTYSDTDISFSPNVIATATATWHPVNGLSFQYLAKHVGQQYLDNTGNDDRSIAAYTVHDVVIGYERSAWGLKRIGLTLMINNLYGKEYSANGYTWGYLYEGSLYQQNNYYPQATRNFLLGLSLKF</sequence>
<evidence type="ECO:0000256" key="9">
    <source>
        <dbReference type="ARBA" id="ARBA00023077"/>
    </source>
</evidence>
<evidence type="ECO:0000256" key="3">
    <source>
        <dbReference type="ARBA" id="ARBA00022452"/>
    </source>
</evidence>
<evidence type="ECO:0000256" key="11">
    <source>
        <dbReference type="ARBA" id="ARBA00023237"/>
    </source>
</evidence>
<dbReference type="SUPFAM" id="SSF49464">
    <property type="entry name" value="Carboxypeptidase regulatory domain-like"/>
    <property type="match status" value="1"/>
</dbReference>
<evidence type="ECO:0000256" key="8">
    <source>
        <dbReference type="ARBA" id="ARBA00023065"/>
    </source>
</evidence>
<dbReference type="InterPro" id="IPR039426">
    <property type="entry name" value="TonB-dep_rcpt-like"/>
</dbReference>